<gene>
    <name evidence="2" type="ORF">FO440_05135</name>
</gene>
<evidence type="ECO:0000259" key="1">
    <source>
        <dbReference type="Pfam" id="PF04264"/>
    </source>
</evidence>
<organism evidence="2 3">
    <name type="scientific">Mucilaginibacter corticis</name>
    <dbReference type="NCBI Taxonomy" id="2597670"/>
    <lineage>
        <taxon>Bacteria</taxon>
        <taxon>Pseudomonadati</taxon>
        <taxon>Bacteroidota</taxon>
        <taxon>Sphingobacteriia</taxon>
        <taxon>Sphingobacteriales</taxon>
        <taxon>Sphingobacteriaceae</taxon>
        <taxon>Mucilaginibacter</taxon>
    </lineage>
</organism>
<evidence type="ECO:0000313" key="3">
    <source>
        <dbReference type="Proteomes" id="UP000318733"/>
    </source>
</evidence>
<dbReference type="InterPro" id="IPR036761">
    <property type="entry name" value="TTHA0802/YceI-like_sf"/>
</dbReference>
<name>A0A556MUG2_9SPHI</name>
<comment type="caution">
    <text evidence="2">The sequence shown here is derived from an EMBL/GenBank/DDBJ whole genome shotgun (WGS) entry which is preliminary data.</text>
</comment>
<dbReference type="PROSITE" id="PS51257">
    <property type="entry name" value="PROKAR_LIPOPROTEIN"/>
    <property type="match status" value="1"/>
</dbReference>
<sequence>MKHISIILLAWLSIINQTGQGLYACKNAQISLYSSAPIEDIAAKTSSGSSVYNSATGDLMFSVPINTFKFPKSLMQEHFNSDYLESDKYPRATFKGQVKEKPDLSKDGSYPITVTGELDVHNVKQTRTIPGNLTVKGGVVTMTAEFMVKCADHNITIPRLVFHNIAESIKMNVSATYTAAK</sequence>
<dbReference type="Proteomes" id="UP000318733">
    <property type="component" value="Unassembled WGS sequence"/>
</dbReference>
<dbReference type="AlphaFoldDB" id="A0A556MUG2"/>
<dbReference type="InterPro" id="IPR007372">
    <property type="entry name" value="Lipid/polyisoprenoid-bd_YceI"/>
</dbReference>
<keyword evidence="3" id="KW-1185">Reference proteome</keyword>
<proteinExistence type="predicted"/>
<reference evidence="2 3" key="1">
    <citation type="submission" date="2019-07" db="EMBL/GenBank/DDBJ databases">
        <authorList>
            <person name="Huq M.A."/>
        </authorList>
    </citation>
    <scope>NUCLEOTIDE SEQUENCE [LARGE SCALE GENOMIC DNA]</scope>
    <source>
        <strain evidence="2 3">MAH-19</strain>
    </source>
</reference>
<feature type="domain" description="Lipid/polyisoprenoid-binding YceI-like" evidence="1">
    <location>
        <begin position="47"/>
        <end position="176"/>
    </location>
</feature>
<evidence type="ECO:0000313" key="2">
    <source>
        <dbReference type="EMBL" id="TSJ43576.1"/>
    </source>
</evidence>
<accession>A0A556MUG2</accession>
<dbReference type="RefSeq" id="WP_144247142.1">
    <property type="nucleotide sequence ID" value="NZ_VLPK01000001.1"/>
</dbReference>
<protein>
    <submittedName>
        <fullName evidence="2">YceI family protein</fullName>
    </submittedName>
</protein>
<dbReference type="SUPFAM" id="SSF101874">
    <property type="entry name" value="YceI-like"/>
    <property type="match status" value="1"/>
</dbReference>
<dbReference type="Gene3D" id="2.40.128.110">
    <property type="entry name" value="Lipid/polyisoprenoid-binding, YceI-like"/>
    <property type="match status" value="1"/>
</dbReference>
<dbReference type="Pfam" id="PF04264">
    <property type="entry name" value="YceI"/>
    <property type="match status" value="1"/>
</dbReference>
<dbReference type="EMBL" id="VLPK01000001">
    <property type="protein sequence ID" value="TSJ43576.1"/>
    <property type="molecule type" value="Genomic_DNA"/>
</dbReference>
<dbReference type="OrthoDB" id="116832at2"/>